<reference evidence="8 9" key="1">
    <citation type="submission" date="2024-10" db="EMBL/GenBank/DDBJ databases">
        <title>Updated reference genomes for cyclostephanoid diatoms.</title>
        <authorList>
            <person name="Roberts W.R."/>
            <person name="Alverson A.J."/>
        </authorList>
    </citation>
    <scope>NUCLEOTIDE SEQUENCE [LARGE SCALE GENOMIC DNA]</scope>
    <source>
        <strain evidence="8 9">AJA232-27</strain>
    </source>
</reference>
<feature type="transmembrane region" description="Helical" evidence="6">
    <location>
        <begin position="405"/>
        <end position="425"/>
    </location>
</feature>
<keyword evidence="4 6" id="KW-0472">Membrane</keyword>
<feature type="domain" description="Sugar phosphate transporter" evidence="7">
    <location>
        <begin position="352"/>
        <end position="476"/>
    </location>
</feature>
<evidence type="ECO:0000256" key="3">
    <source>
        <dbReference type="ARBA" id="ARBA00022989"/>
    </source>
</evidence>
<feature type="transmembrane region" description="Helical" evidence="6">
    <location>
        <begin position="445"/>
        <end position="478"/>
    </location>
</feature>
<evidence type="ECO:0000256" key="4">
    <source>
        <dbReference type="ARBA" id="ARBA00023136"/>
    </source>
</evidence>
<evidence type="ECO:0000256" key="2">
    <source>
        <dbReference type="ARBA" id="ARBA00022692"/>
    </source>
</evidence>
<dbReference type="InterPro" id="IPR037185">
    <property type="entry name" value="EmrE-like"/>
</dbReference>
<dbReference type="GO" id="GO:0016020">
    <property type="term" value="C:membrane"/>
    <property type="evidence" value="ECO:0007669"/>
    <property type="project" value="UniProtKB-SubCell"/>
</dbReference>
<feature type="domain" description="Sugar phosphate transporter" evidence="7">
    <location>
        <begin position="178"/>
        <end position="282"/>
    </location>
</feature>
<dbReference type="EMBL" id="JALLBG020000108">
    <property type="protein sequence ID" value="KAL3764158.1"/>
    <property type="molecule type" value="Genomic_DNA"/>
</dbReference>
<dbReference type="Proteomes" id="UP001530293">
    <property type="component" value="Unassembled WGS sequence"/>
</dbReference>
<comment type="subcellular location">
    <subcellularLocation>
        <location evidence="1">Membrane</location>
        <topology evidence="1">Multi-pass membrane protein</topology>
    </subcellularLocation>
</comment>
<organism evidence="8 9">
    <name type="scientific">Discostella pseudostelligera</name>
    <dbReference type="NCBI Taxonomy" id="259834"/>
    <lineage>
        <taxon>Eukaryota</taxon>
        <taxon>Sar</taxon>
        <taxon>Stramenopiles</taxon>
        <taxon>Ochrophyta</taxon>
        <taxon>Bacillariophyta</taxon>
        <taxon>Coscinodiscophyceae</taxon>
        <taxon>Thalassiosirophycidae</taxon>
        <taxon>Stephanodiscales</taxon>
        <taxon>Stephanodiscaceae</taxon>
        <taxon>Discostella</taxon>
    </lineage>
</organism>
<feature type="transmembrane region" description="Helical" evidence="6">
    <location>
        <begin position="357"/>
        <end position="376"/>
    </location>
</feature>
<sequence>MVMRPQVLLRFGLWYALNVAYNITNKLALEHVRIFVEGATAAEVVGQASASSLSLPFTIGSLQFGVGALYSIILWVSGCRRPVPHATEVSSAISRCIERARDLCQITTRIGRVVDHRGFIPGRQPRRQSNDYTPLATKTHTHNDHQHADDIEHDDNTENLRPTHVALHDESSLNIELLHTVHIALHHTLGQLCTVICLTYNSIGFAHVIKAMEPLFSALASFFILGQIMDIRVYASLIPVVGGVVLACAGSHEFVWISFWSGMGSNAFFAVRGVLSKLAMESGGGGSQSRHHHHQHLSTSPKHEMIELSAIPDNKRIDGKDKMTIKMEQSPDENDHAHNDAIIQETPSSPGMSAANLFSAVTCMSFILSFPLALIFEGKILYELASNATQDISNEPRNENETKTIIIYIFISGLLHYLNNEVMYLVLSNVHPITLAVGNTMKRVFIIVAGVLVFATPVSLQTGIGSVIAIGGVFLYGMMKQRYGSSTRGSGAIGHGVCGAKGYSYRPSDATLQAQTMPPISLLETFHPPRHPSPPLR</sequence>
<evidence type="ECO:0000256" key="5">
    <source>
        <dbReference type="SAM" id="MobiDB-lite"/>
    </source>
</evidence>
<evidence type="ECO:0000256" key="6">
    <source>
        <dbReference type="SAM" id="Phobius"/>
    </source>
</evidence>
<protein>
    <recommendedName>
        <fullName evidence="7">Sugar phosphate transporter domain-containing protein</fullName>
    </recommendedName>
</protein>
<keyword evidence="9" id="KW-1185">Reference proteome</keyword>
<keyword evidence="3 6" id="KW-1133">Transmembrane helix</keyword>
<dbReference type="PANTHER" id="PTHR11132">
    <property type="entry name" value="SOLUTE CARRIER FAMILY 35"/>
    <property type="match status" value="1"/>
</dbReference>
<evidence type="ECO:0000313" key="9">
    <source>
        <dbReference type="Proteomes" id="UP001530293"/>
    </source>
</evidence>
<proteinExistence type="predicted"/>
<keyword evidence="2 6" id="KW-0812">Transmembrane</keyword>
<evidence type="ECO:0000313" key="8">
    <source>
        <dbReference type="EMBL" id="KAL3764158.1"/>
    </source>
</evidence>
<evidence type="ECO:0000256" key="1">
    <source>
        <dbReference type="ARBA" id="ARBA00004141"/>
    </source>
</evidence>
<dbReference type="AlphaFoldDB" id="A0ABD3MK91"/>
<evidence type="ECO:0000259" key="7">
    <source>
        <dbReference type="Pfam" id="PF03151"/>
    </source>
</evidence>
<dbReference type="InterPro" id="IPR004853">
    <property type="entry name" value="Sugar_P_trans_dom"/>
</dbReference>
<comment type="caution">
    <text evidence="8">The sequence shown here is derived from an EMBL/GenBank/DDBJ whole genome shotgun (WGS) entry which is preliminary data.</text>
</comment>
<accession>A0ABD3MK91</accession>
<dbReference type="SUPFAM" id="SSF103481">
    <property type="entry name" value="Multidrug resistance efflux transporter EmrE"/>
    <property type="match status" value="2"/>
</dbReference>
<name>A0ABD3MK91_9STRA</name>
<gene>
    <name evidence="8" type="ORF">ACHAWU_003970</name>
</gene>
<feature type="transmembrane region" description="Helical" evidence="6">
    <location>
        <begin position="237"/>
        <end position="259"/>
    </location>
</feature>
<dbReference type="InterPro" id="IPR050186">
    <property type="entry name" value="TPT_transporter"/>
</dbReference>
<feature type="region of interest" description="Disordered" evidence="5">
    <location>
        <begin position="123"/>
        <end position="155"/>
    </location>
</feature>
<feature type="compositionally biased region" description="Basic and acidic residues" evidence="5">
    <location>
        <begin position="141"/>
        <end position="155"/>
    </location>
</feature>
<dbReference type="Pfam" id="PF03151">
    <property type="entry name" value="TPT"/>
    <property type="match status" value="2"/>
</dbReference>